<dbReference type="SMART" id="SM00248">
    <property type="entry name" value="ANK"/>
    <property type="match status" value="9"/>
</dbReference>
<dbReference type="PRINTS" id="PR01415">
    <property type="entry name" value="ANKYRIN"/>
</dbReference>
<feature type="repeat" description="ANK" evidence="3">
    <location>
        <begin position="203"/>
        <end position="235"/>
    </location>
</feature>
<dbReference type="EMBL" id="KQ420868">
    <property type="protein sequence ID" value="KOF79045.1"/>
    <property type="molecule type" value="Genomic_DNA"/>
</dbReference>
<proteinExistence type="predicted"/>
<protein>
    <submittedName>
        <fullName evidence="4">Uncharacterized protein</fullName>
    </submittedName>
</protein>
<evidence type="ECO:0000256" key="2">
    <source>
        <dbReference type="ARBA" id="ARBA00023043"/>
    </source>
</evidence>
<dbReference type="PROSITE" id="PS50088">
    <property type="entry name" value="ANK_REPEAT"/>
    <property type="match status" value="4"/>
</dbReference>
<evidence type="ECO:0000256" key="1">
    <source>
        <dbReference type="ARBA" id="ARBA00022737"/>
    </source>
</evidence>
<gene>
    <name evidence="4" type="ORF">OCBIM_22029980mg</name>
</gene>
<feature type="repeat" description="ANK" evidence="3">
    <location>
        <begin position="543"/>
        <end position="578"/>
    </location>
</feature>
<name>A0A0L8GR18_OCTBM</name>
<feature type="repeat" description="ANK" evidence="3">
    <location>
        <begin position="509"/>
        <end position="542"/>
    </location>
</feature>
<dbReference type="Pfam" id="PF12796">
    <property type="entry name" value="Ank_2"/>
    <property type="match status" value="3"/>
</dbReference>
<dbReference type="STRING" id="37653.A0A0L8GR18"/>
<dbReference type="AlphaFoldDB" id="A0A0L8GR18"/>
<dbReference type="SUPFAM" id="SSF48403">
    <property type="entry name" value="Ankyrin repeat"/>
    <property type="match status" value="2"/>
</dbReference>
<accession>A0A0L8GR18</accession>
<dbReference type="PANTHER" id="PTHR24173">
    <property type="entry name" value="ANKYRIN REPEAT CONTAINING"/>
    <property type="match status" value="1"/>
</dbReference>
<reference evidence="4" key="1">
    <citation type="submission" date="2015-07" db="EMBL/GenBank/DDBJ databases">
        <title>MeaNS - Measles Nucleotide Surveillance Program.</title>
        <authorList>
            <person name="Tran T."/>
            <person name="Druce J."/>
        </authorList>
    </citation>
    <scope>NUCLEOTIDE SEQUENCE</scope>
    <source>
        <strain evidence="4">UCB-OBI-ISO-001</strain>
        <tissue evidence="4">Gonad</tissue>
    </source>
</reference>
<organism evidence="4">
    <name type="scientific">Octopus bimaculoides</name>
    <name type="common">California two-spotted octopus</name>
    <dbReference type="NCBI Taxonomy" id="37653"/>
    <lineage>
        <taxon>Eukaryota</taxon>
        <taxon>Metazoa</taxon>
        <taxon>Spiralia</taxon>
        <taxon>Lophotrochozoa</taxon>
        <taxon>Mollusca</taxon>
        <taxon>Cephalopoda</taxon>
        <taxon>Coleoidea</taxon>
        <taxon>Octopodiformes</taxon>
        <taxon>Octopoda</taxon>
        <taxon>Incirrata</taxon>
        <taxon>Octopodidae</taxon>
        <taxon>Octopus</taxon>
    </lineage>
</organism>
<sequence length="633" mass="72484">MNITYPALQDSVCSSHLLSGRKFDVSKLSGRRKIASLLTEFIRQNNVAKVKNTLNVYNMKQRYMIVSLKINGCPLIFTASHAGNISLVNYFLDQCDANIEQRGTYVGMKCTPLWIAALRNHFYVVVALVDHGADINTQASSGKSAVSISCRNAKIVKYLIQQGADIDLPDARGRTCLMYSAPHLNICRRLLSLGANVNRVDHKGQDALHFAIKRGQLKTVDLFVRHESNLLRKDNHGITPLEFAAIHNKPDILEYLISTNQYGRESIISAYELLGSQFAMDYHLTYNAEQVKIWWFRALEMSYGDTTQTPIIKHLSTHQRLVTNFIGEEFTSCDFLNQILHDVNSIWTQGLLVQSRILGPRHPTVIKSFMRKTCFHINRTDFHSSLQLLYCLLIFFEQFADPLQNDILDVVGTFSSILMHTVLANNSSTYYIFRIFHCFVKYVSYNIIPYLKKYGRNLTFHKIPDFERFLVEILDLLEFILNFPLPDCQASEIENSLGELLRHHPRGMNHITLLQLSIRMYRTVSVVEMLLRCGADVNAIDNEGNTAIHYAILYPSQHQIEILSSLLQYGCHVDIVNNNGYSALEYLQHCRLITSSLKYCTLQCICARIIREHNVNYKHILSKDLAYFVDKHG</sequence>
<keyword evidence="1" id="KW-0677">Repeat</keyword>
<keyword evidence="2 3" id="KW-0040">ANK repeat</keyword>
<dbReference type="PROSITE" id="PS50297">
    <property type="entry name" value="ANK_REP_REGION"/>
    <property type="match status" value="1"/>
</dbReference>
<evidence type="ECO:0000256" key="3">
    <source>
        <dbReference type="PROSITE-ProRule" id="PRU00023"/>
    </source>
</evidence>
<dbReference type="Gene3D" id="1.25.40.20">
    <property type="entry name" value="Ankyrin repeat-containing domain"/>
    <property type="match status" value="3"/>
</dbReference>
<evidence type="ECO:0000313" key="4">
    <source>
        <dbReference type="EMBL" id="KOF79045.1"/>
    </source>
</evidence>
<feature type="repeat" description="ANK" evidence="3">
    <location>
        <begin position="108"/>
        <end position="140"/>
    </location>
</feature>
<dbReference type="InterPro" id="IPR036770">
    <property type="entry name" value="Ankyrin_rpt-contain_sf"/>
</dbReference>
<dbReference type="PANTHER" id="PTHR24173:SF27">
    <property type="entry name" value="ANKYRIN REPEAT AND SOCS BOX PROTEIN 1"/>
    <property type="match status" value="1"/>
</dbReference>
<dbReference type="OrthoDB" id="194358at2759"/>
<dbReference type="InterPro" id="IPR002110">
    <property type="entry name" value="Ankyrin_rpt"/>
</dbReference>